<evidence type="ECO:0000259" key="3">
    <source>
        <dbReference type="Pfam" id="PF02894"/>
    </source>
</evidence>
<dbReference type="Pfam" id="PF01408">
    <property type="entry name" value="GFO_IDH_MocA"/>
    <property type="match status" value="1"/>
</dbReference>
<dbReference type="Pfam" id="PF02894">
    <property type="entry name" value="GFO_IDH_MocA_C"/>
    <property type="match status" value="1"/>
</dbReference>
<dbReference type="AlphaFoldDB" id="A0A366HQP0"/>
<dbReference type="PANTHER" id="PTHR43818">
    <property type="entry name" value="BCDNA.GH03377"/>
    <property type="match status" value="1"/>
</dbReference>
<accession>A0A366HQP0</accession>
<organism evidence="4 5">
    <name type="scientific">Roseimicrobium gellanilyticum</name>
    <dbReference type="NCBI Taxonomy" id="748857"/>
    <lineage>
        <taxon>Bacteria</taxon>
        <taxon>Pseudomonadati</taxon>
        <taxon>Verrucomicrobiota</taxon>
        <taxon>Verrucomicrobiia</taxon>
        <taxon>Verrucomicrobiales</taxon>
        <taxon>Verrucomicrobiaceae</taxon>
        <taxon>Roseimicrobium</taxon>
    </lineage>
</organism>
<evidence type="ECO:0000259" key="2">
    <source>
        <dbReference type="Pfam" id="PF01408"/>
    </source>
</evidence>
<evidence type="ECO:0000256" key="1">
    <source>
        <dbReference type="ARBA" id="ARBA00023002"/>
    </source>
</evidence>
<comment type="caution">
    <text evidence="4">The sequence shown here is derived from an EMBL/GenBank/DDBJ whole genome shotgun (WGS) entry which is preliminary data.</text>
</comment>
<dbReference type="InterPro" id="IPR036291">
    <property type="entry name" value="NAD(P)-bd_dom_sf"/>
</dbReference>
<dbReference type="GO" id="GO:0000166">
    <property type="term" value="F:nucleotide binding"/>
    <property type="evidence" value="ECO:0007669"/>
    <property type="project" value="InterPro"/>
</dbReference>
<dbReference type="EMBL" id="QNRR01000002">
    <property type="protein sequence ID" value="RBP45981.1"/>
    <property type="molecule type" value="Genomic_DNA"/>
</dbReference>
<protein>
    <submittedName>
        <fullName evidence="4">Putative dehydrogenase</fullName>
    </submittedName>
</protein>
<gene>
    <name evidence="4" type="ORF">DES53_102366</name>
</gene>
<reference evidence="4 5" key="1">
    <citation type="submission" date="2018-06" db="EMBL/GenBank/DDBJ databases">
        <title>Genomic Encyclopedia of Type Strains, Phase IV (KMG-IV): sequencing the most valuable type-strain genomes for metagenomic binning, comparative biology and taxonomic classification.</title>
        <authorList>
            <person name="Goeker M."/>
        </authorList>
    </citation>
    <scope>NUCLEOTIDE SEQUENCE [LARGE SCALE GENOMIC DNA]</scope>
    <source>
        <strain evidence="4 5">DSM 25532</strain>
    </source>
</reference>
<dbReference type="OrthoDB" id="9792935at2"/>
<keyword evidence="1" id="KW-0560">Oxidoreductase</keyword>
<dbReference type="RefSeq" id="WP_113957538.1">
    <property type="nucleotide sequence ID" value="NZ_QNRR01000002.1"/>
</dbReference>
<sequence>MSKKYRVGIIGSTNKGNYGHGMDTAFQGVDAFELVALADDDPAGLAATGKRLGIARQYADYREMLGKEKLDIVGIGPRWLTQRVAMVTAAAEVGCHVFVEKPLAASLKDSDVMLAACERAKVKAMMAHQLHVLPPVRQAFAEIKSGKYGKVLRMYGQPSDDARGGGEELIVHGTHFFDLMVDLAGPPRWVSAHLAMGERDVTLADKREGREPIGPIAGDSCAVMIGFEHGVRGFWNSTANLDAGGVIYGLLIQCEKGTIHMRPSGEIYIYPGPVIEPENEKRAWQKLWVESWHFTPEHQLRPLKDFVHRGNKLLLEGFLAAIEKDAEPPASMRTAGYITEIIQGAYASHLAGGKRLAIPLEDRKHPLEVA</sequence>
<feature type="domain" description="Gfo/Idh/MocA-like oxidoreductase N-terminal" evidence="2">
    <location>
        <begin position="6"/>
        <end position="128"/>
    </location>
</feature>
<dbReference type="InterPro" id="IPR000683">
    <property type="entry name" value="Gfo/Idh/MocA-like_OxRdtase_N"/>
</dbReference>
<evidence type="ECO:0000313" key="4">
    <source>
        <dbReference type="EMBL" id="RBP45981.1"/>
    </source>
</evidence>
<proteinExistence type="predicted"/>
<feature type="domain" description="Gfo/Idh/MocA-like oxidoreductase C-terminal" evidence="3">
    <location>
        <begin position="163"/>
        <end position="349"/>
    </location>
</feature>
<name>A0A366HQP0_9BACT</name>
<dbReference type="SUPFAM" id="SSF51735">
    <property type="entry name" value="NAD(P)-binding Rossmann-fold domains"/>
    <property type="match status" value="1"/>
</dbReference>
<dbReference type="GO" id="GO:0016491">
    <property type="term" value="F:oxidoreductase activity"/>
    <property type="evidence" value="ECO:0007669"/>
    <property type="project" value="UniProtKB-KW"/>
</dbReference>
<dbReference type="Gene3D" id="3.30.360.10">
    <property type="entry name" value="Dihydrodipicolinate Reductase, domain 2"/>
    <property type="match status" value="1"/>
</dbReference>
<dbReference type="PANTHER" id="PTHR43818:SF11">
    <property type="entry name" value="BCDNA.GH03377"/>
    <property type="match status" value="1"/>
</dbReference>
<dbReference type="Proteomes" id="UP000253426">
    <property type="component" value="Unassembled WGS sequence"/>
</dbReference>
<dbReference type="SUPFAM" id="SSF55347">
    <property type="entry name" value="Glyceraldehyde-3-phosphate dehydrogenase-like, C-terminal domain"/>
    <property type="match status" value="1"/>
</dbReference>
<dbReference type="Gene3D" id="3.40.50.720">
    <property type="entry name" value="NAD(P)-binding Rossmann-like Domain"/>
    <property type="match status" value="1"/>
</dbReference>
<dbReference type="InterPro" id="IPR050463">
    <property type="entry name" value="Gfo/Idh/MocA_oxidrdct_glycsds"/>
</dbReference>
<evidence type="ECO:0000313" key="5">
    <source>
        <dbReference type="Proteomes" id="UP000253426"/>
    </source>
</evidence>
<dbReference type="InterPro" id="IPR004104">
    <property type="entry name" value="Gfo/Idh/MocA-like_OxRdtase_C"/>
</dbReference>
<keyword evidence="5" id="KW-1185">Reference proteome</keyword>